<sequence length="99" mass="10497">MKGTIEHEGSLQAPAFLGGVQFGSPGARWTETTGMNELKICCILILCTVVDGRTSSKVNEDLYDQSEATAPTLRRAERAASSGILSIPSVTCPSLRAVK</sequence>
<reference evidence="1 2" key="1">
    <citation type="journal article" date="2015" name="Genome Biol. Evol.">
        <title>Comparative Genomics of a Bacterivorous Green Alga Reveals Evolutionary Causalities and Consequences of Phago-Mixotrophic Mode of Nutrition.</title>
        <authorList>
            <person name="Burns J.A."/>
            <person name="Paasch A."/>
            <person name="Narechania A."/>
            <person name="Kim E."/>
        </authorList>
    </citation>
    <scope>NUCLEOTIDE SEQUENCE [LARGE SCALE GENOMIC DNA]</scope>
    <source>
        <strain evidence="1 2">PLY_AMNH</strain>
    </source>
</reference>
<organism evidence="1 2">
    <name type="scientific">Cymbomonas tetramitiformis</name>
    <dbReference type="NCBI Taxonomy" id="36881"/>
    <lineage>
        <taxon>Eukaryota</taxon>
        <taxon>Viridiplantae</taxon>
        <taxon>Chlorophyta</taxon>
        <taxon>Pyramimonadophyceae</taxon>
        <taxon>Pyramimonadales</taxon>
        <taxon>Pyramimonadaceae</taxon>
        <taxon>Cymbomonas</taxon>
    </lineage>
</organism>
<dbReference type="EMBL" id="LGRX02015104">
    <property type="protein sequence ID" value="KAK3263730.1"/>
    <property type="molecule type" value="Genomic_DNA"/>
</dbReference>
<proteinExistence type="predicted"/>
<evidence type="ECO:0000313" key="2">
    <source>
        <dbReference type="Proteomes" id="UP001190700"/>
    </source>
</evidence>
<accession>A0AAE0FQB7</accession>
<comment type="caution">
    <text evidence="1">The sequence shown here is derived from an EMBL/GenBank/DDBJ whole genome shotgun (WGS) entry which is preliminary data.</text>
</comment>
<keyword evidence="2" id="KW-1185">Reference proteome</keyword>
<evidence type="ECO:0000313" key="1">
    <source>
        <dbReference type="EMBL" id="KAK3263730.1"/>
    </source>
</evidence>
<dbReference type="AlphaFoldDB" id="A0AAE0FQB7"/>
<name>A0AAE0FQB7_9CHLO</name>
<gene>
    <name evidence="1" type="ORF">CYMTET_27486</name>
</gene>
<dbReference type="Proteomes" id="UP001190700">
    <property type="component" value="Unassembled WGS sequence"/>
</dbReference>
<protein>
    <submittedName>
        <fullName evidence="1">Uncharacterized protein</fullName>
    </submittedName>
</protein>